<keyword evidence="3" id="KW-1185">Reference proteome</keyword>
<comment type="caution">
    <text evidence="2">The sequence shown here is derived from an EMBL/GenBank/DDBJ whole genome shotgun (WGS) entry which is preliminary data.</text>
</comment>
<dbReference type="AlphaFoldDB" id="A0A2P5DZP4"/>
<dbReference type="OrthoDB" id="1725728at2759"/>
<dbReference type="InterPro" id="IPR033194">
    <property type="entry name" value="MFAP1"/>
</dbReference>
<gene>
    <name evidence="2" type="ORF">TorRG33x02_237500</name>
</gene>
<feature type="compositionally biased region" description="Basic and acidic residues" evidence="1">
    <location>
        <begin position="107"/>
        <end position="117"/>
    </location>
</feature>
<feature type="compositionally biased region" description="Basic and acidic residues" evidence="1">
    <location>
        <begin position="125"/>
        <end position="142"/>
    </location>
</feature>
<dbReference type="Proteomes" id="UP000237000">
    <property type="component" value="Unassembled WGS sequence"/>
</dbReference>
<accession>A0A2P5DZP4</accession>
<evidence type="ECO:0000256" key="1">
    <source>
        <dbReference type="SAM" id="MobiDB-lite"/>
    </source>
</evidence>
<protein>
    <submittedName>
        <fullName evidence="2">Micro-fibrillar-associated protein 1, C-terminal</fullName>
    </submittedName>
</protein>
<organism evidence="2 3">
    <name type="scientific">Trema orientale</name>
    <name type="common">Charcoal tree</name>
    <name type="synonym">Celtis orientalis</name>
    <dbReference type="NCBI Taxonomy" id="63057"/>
    <lineage>
        <taxon>Eukaryota</taxon>
        <taxon>Viridiplantae</taxon>
        <taxon>Streptophyta</taxon>
        <taxon>Embryophyta</taxon>
        <taxon>Tracheophyta</taxon>
        <taxon>Spermatophyta</taxon>
        <taxon>Magnoliopsida</taxon>
        <taxon>eudicotyledons</taxon>
        <taxon>Gunneridae</taxon>
        <taxon>Pentapetalae</taxon>
        <taxon>rosids</taxon>
        <taxon>fabids</taxon>
        <taxon>Rosales</taxon>
        <taxon>Cannabaceae</taxon>
        <taxon>Trema</taxon>
    </lineage>
</organism>
<reference evidence="3" key="1">
    <citation type="submission" date="2016-06" db="EMBL/GenBank/DDBJ databases">
        <title>Parallel loss of symbiosis genes in relatives of nitrogen-fixing non-legume Parasponia.</title>
        <authorList>
            <person name="Van Velzen R."/>
            <person name="Holmer R."/>
            <person name="Bu F."/>
            <person name="Rutten L."/>
            <person name="Van Zeijl A."/>
            <person name="Liu W."/>
            <person name="Santuari L."/>
            <person name="Cao Q."/>
            <person name="Sharma T."/>
            <person name="Shen D."/>
            <person name="Roswanjaya Y."/>
            <person name="Wardhani T."/>
            <person name="Kalhor M.S."/>
            <person name="Jansen J."/>
            <person name="Van den Hoogen J."/>
            <person name="Gungor B."/>
            <person name="Hartog M."/>
            <person name="Hontelez J."/>
            <person name="Verver J."/>
            <person name="Yang W.-C."/>
            <person name="Schijlen E."/>
            <person name="Repin R."/>
            <person name="Schilthuizen M."/>
            <person name="Schranz E."/>
            <person name="Heidstra R."/>
            <person name="Miyata K."/>
            <person name="Fedorova E."/>
            <person name="Kohlen W."/>
            <person name="Bisseling T."/>
            <person name="Smit S."/>
            <person name="Geurts R."/>
        </authorList>
    </citation>
    <scope>NUCLEOTIDE SEQUENCE [LARGE SCALE GENOMIC DNA]</scope>
    <source>
        <strain evidence="3">cv. RG33-2</strain>
    </source>
</reference>
<dbReference type="EMBL" id="JXTC01000240">
    <property type="protein sequence ID" value="PON78706.1"/>
    <property type="molecule type" value="Genomic_DNA"/>
</dbReference>
<evidence type="ECO:0000313" key="2">
    <source>
        <dbReference type="EMBL" id="PON78706.1"/>
    </source>
</evidence>
<dbReference type="STRING" id="63057.A0A2P5DZP4"/>
<sequence length="205" mass="23892">MSVTVGVSDTVIAIRDKHRGKIGQTKVKRYWPGKAPEWADDVDEDGDIRMSRAAALEKAFPTREDSEIAKKDDPRLRCLAKRRIDNREVRGDHRGIRQAEIVSTNEEEAKRQEGLDAKEEDADALEERRRRIKERLHQREQEEAPLLPSEDEEEAEEEEEKESEYETDSEEGLNGIAKWNKYKSGYRLLLNFQICFRIHDMPKTI</sequence>
<feature type="region of interest" description="Disordered" evidence="1">
    <location>
        <begin position="95"/>
        <end position="174"/>
    </location>
</feature>
<evidence type="ECO:0000313" key="3">
    <source>
        <dbReference type="Proteomes" id="UP000237000"/>
    </source>
</evidence>
<proteinExistence type="predicted"/>
<name>A0A2P5DZP4_TREOI</name>
<feature type="compositionally biased region" description="Acidic residues" evidence="1">
    <location>
        <begin position="149"/>
        <end position="171"/>
    </location>
</feature>
<dbReference type="PANTHER" id="PTHR15327">
    <property type="entry name" value="MICROFIBRIL-ASSOCIATED PROTEIN"/>
    <property type="match status" value="1"/>
</dbReference>
<dbReference type="InParanoid" id="A0A2P5DZP4"/>